<dbReference type="SUPFAM" id="SSF48208">
    <property type="entry name" value="Six-hairpin glycosidases"/>
    <property type="match status" value="1"/>
</dbReference>
<dbReference type="GO" id="GO:0030245">
    <property type="term" value="P:cellulose catabolic process"/>
    <property type="evidence" value="ECO:0007669"/>
    <property type="project" value="UniProtKB-KW"/>
</dbReference>
<dbReference type="Pfam" id="PF00759">
    <property type="entry name" value="Glyco_hydro_9"/>
    <property type="match status" value="1"/>
</dbReference>
<gene>
    <name evidence="12" type="ORF">F8M41_016133</name>
</gene>
<evidence type="ECO:0000256" key="4">
    <source>
        <dbReference type="ARBA" id="ARBA00022801"/>
    </source>
</evidence>
<evidence type="ECO:0000256" key="1">
    <source>
        <dbReference type="ARBA" id="ARBA00000966"/>
    </source>
</evidence>
<feature type="transmembrane region" description="Helical" evidence="10">
    <location>
        <begin position="531"/>
        <end position="552"/>
    </location>
</feature>
<evidence type="ECO:0000313" key="12">
    <source>
        <dbReference type="EMBL" id="KAF0520748.1"/>
    </source>
</evidence>
<evidence type="ECO:0000313" key="13">
    <source>
        <dbReference type="Proteomes" id="UP000439903"/>
    </source>
</evidence>
<keyword evidence="10" id="KW-0472">Membrane</keyword>
<comment type="caution">
    <text evidence="12">The sequence shown here is derived from an EMBL/GenBank/DDBJ whole genome shotgun (WGS) entry which is preliminary data.</text>
</comment>
<evidence type="ECO:0000256" key="6">
    <source>
        <dbReference type="ARBA" id="ARBA00023277"/>
    </source>
</evidence>
<name>A0A8H4EN32_GIGMA</name>
<dbReference type="EC" id="3.2.1.4" evidence="3"/>
<feature type="compositionally biased region" description="Basic and acidic residues" evidence="9">
    <location>
        <begin position="619"/>
        <end position="634"/>
    </location>
</feature>
<evidence type="ECO:0000256" key="5">
    <source>
        <dbReference type="ARBA" id="ARBA00023001"/>
    </source>
</evidence>
<feature type="region of interest" description="Disordered" evidence="9">
    <location>
        <begin position="616"/>
        <end position="843"/>
    </location>
</feature>
<feature type="compositionally biased region" description="Polar residues" evidence="9">
    <location>
        <begin position="733"/>
        <end position="752"/>
    </location>
</feature>
<dbReference type="InterPro" id="IPR012341">
    <property type="entry name" value="6hp_glycosidase-like_sf"/>
</dbReference>
<feature type="compositionally biased region" description="Basic and acidic residues" evidence="9">
    <location>
        <begin position="643"/>
        <end position="660"/>
    </location>
</feature>
<sequence length="843" mass="95651">MDPFHFMLKKQYSLLFLTLVMICITRIVFASEVKTSLGLIPSPDIPGIPKEGNDYSKLLAYSLYFYEAQRSGILPSDNRVTWRHNSALDDGKDKGVDLTGGYYDAGDYVKFTLTLSWTLSIVSWGAIEWFEGYQLSNQTQYLYDMIKWGTDWLIKAHPKPDQLFIQVGSSTLDNKFWGPDTNIPYPRPSTDVNSTAHGTDVAAETAAALASSAILFRDFYNDTAYANKLLSHATSIYTFAESLNLTLSSTVLSNGIYGYSTSEYYDKLIYGAIWLYRATYQSQYLDKAIKYYNIYNNMSYSFREMSWDDQIGACYILLSQIYSGKSNPNSTFWRNVTENYLDYLISNNTGSSCNFTSGGLFWCSDDSKQDSIPVSLYSAFGYLMYSSYATTTEKANKYRNFVTSQINYLFGANPMKMVYVVAVHPNSPKNPHHAGAHGGTNVENLFDPPETKYPLYGAIVGGPSMNDSYLDLRNDIIQSEVALDYNAAFQGIMAYYVIDTYVPISPSSPNEPINPINPVRIVASTFQKQKIIIIAVSCSVFFLLLILSAVLYKYKRSKDDQKKPSDLEKDRQERKLKKLKDLEEIIPKEPGNLEANNMKELTAPDDNLEKNPAELSNIEENKQKGPKDLEENNLKESNNLEENNPKESNDLEENDLKEPSELEENNQKIPNDFEENNLKESNEPGKNNQKEPTDLEENNLKESNSLENNNLKEPSDLEENNQKIPSDLKENNQKIPSDINESNQKDSNSLEENNQKEQNDLAESNQKIPRNLEENNLKESIGLVESTQKDPGDLGESNQTILNVLEENNQKQSNGIEENNQKKQSDIENNNKEKRSDLEENNK</sequence>
<comment type="catalytic activity">
    <reaction evidence="1">
        <text>Endohydrolysis of (1-&gt;4)-beta-D-glucosidic linkages in cellulose, lichenin and cereal beta-D-glucans.</text>
        <dbReference type="EC" id="3.2.1.4"/>
    </reaction>
</comment>
<feature type="compositionally biased region" description="Basic and acidic residues" evidence="9">
    <location>
        <begin position="676"/>
        <end position="693"/>
    </location>
</feature>
<dbReference type="PANTHER" id="PTHR22298">
    <property type="entry name" value="ENDO-1,4-BETA-GLUCANASE"/>
    <property type="match status" value="1"/>
</dbReference>
<keyword evidence="8" id="KW-0624">Polysaccharide degradation</keyword>
<dbReference type="AlphaFoldDB" id="A0A8H4EN32"/>
<evidence type="ECO:0000256" key="2">
    <source>
        <dbReference type="ARBA" id="ARBA00007072"/>
    </source>
</evidence>
<dbReference type="EMBL" id="WTPW01000346">
    <property type="protein sequence ID" value="KAF0520748.1"/>
    <property type="molecule type" value="Genomic_DNA"/>
</dbReference>
<keyword evidence="10" id="KW-1133">Transmembrane helix</keyword>
<evidence type="ECO:0000256" key="8">
    <source>
        <dbReference type="ARBA" id="ARBA00023326"/>
    </source>
</evidence>
<evidence type="ECO:0000256" key="10">
    <source>
        <dbReference type="SAM" id="Phobius"/>
    </source>
</evidence>
<dbReference type="Gene3D" id="1.50.10.10">
    <property type="match status" value="1"/>
</dbReference>
<keyword evidence="10" id="KW-0812">Transmembrane</keyword>
<evidence type="ECO:0000259" key="11">
    <source>
        <dbReference type="Pfam" id="PF00759"/>
    </source>
</evidence>
<dbReference type="OrthoDB" id="2371902at2759"/>
<keyword evidence="13" id="KW-1185">Reference proteome</keyword>
<evidence type="ECO:0000256" key="9">
    <source>
        <dbReference type="SAM" id="MobiDB-lite"/>
    </source>
</evidence>
<feature type="compositionally biased region" description="Polar residues" evidence="9">
    <location>
        <begin position="796"/>
        <end position="818"/>
    </location>
</feature>
<evidence type="ECO:0000256" key="3">
    <source>
        <dbReference type="ARBA" id="ARBA00012601"/>
    </source>
</evidence>
<organism evidence="12 13">
    <name type="scientific">Gigaspora margarita</name>
    <dbReference type="NCBI Taxonomy" id="4874"/>
    <lineage>
        <taxon>Eukaryota</taxon>
        <taxon>Fungi</taxon>
        <taxon>Fungi incertae sedis</taxon>
        <taxon>Mucoromycota</taxon>
        <taxon>Glomeromycotina</taxon>
        <taxon>Glomeromycetes</taxon>
        <taxon>Diversisporales</taxon>
        <taxon>Gigasporaceae</taxon>
        <taxon>Gigaspora</taxon>
    </lineage>
</organism>
<reference evidence="12 13" key="1">
    <citation type="journal article" date="2019" name="Environ. Microbiol.">
        <title>At the nexus of three kingdoms: the genome of the mycorrhizal fungus Gigaspora margarita provides insights into plant, endobacterial and fungal interactions.</title>
        <authorList>
            <person name="Venice F."/>
            <person name="Ghignone S."/>
            <person name="Salvioli di Fossalunga A."/>
            <person name="Amselem J."/>
            <person name="Novero M."/>
            <person name="Xianan X."/>
            <person name="Sedzielewska Toro K."/>
            <person name="Morin E."/>
            <person name="Lipzen A."/>
            <person name="Grigoriev I.V."/>
            <person name="Henrissat B."/>
            <person name="Martin F.M."/>
            <person name="Bonfante P."/>
        </authorList>
    </citation>
    <scope>NUCLEOTIDE SEQUENCE [LARGE SCALE GENOMIC DNA]</scope>
    <source>
        <strain evidence="12 13">BEG34</strain>
    </source>
</reference>
<accession>A0A8H4EN32</accession>
<comment type="similarity">
    <text evidence="2">Belongs to the glycosyl hydrolase 9 (cellulase E) family.</text>
</comment>
<dbReference type="InterPro" id="IPR001701">
    <property type="entry name" value="Glyco_hydro_9"/>
</dbReference>
<proteinExistence type="inferred from homology"/>
<protein>
    <recommendedName>
        <fullName evidence="3">cellulase</fullName>
        <ecNumber evidence="3">3.2.1.4</ecNumber>
    </recommendedName>
</protein>
<feature type="compositionally biased region" description="Low complexity" evidence="9">
    <location>
        <begin position="701"/>
        <end position="712"/>
    </location>
</feature>
<feature type="domain" description="Glycoside hydrolase family 9" evidence="11">
    <location>
        <begin position="55"/>
        <end position="492"/>
    </location>
</feature>
<keyword evidence="4" id="KW-0378">Hydrolase</keyword>
<dbReference type="GO" id="GO:0008810">
    <property type="term" value="F:cellulase activity"/>
    <property type="evidence" value="ECO:0007669"/>
    <property type="project" value="UniProtKB-EC"/>
</dbReference>
<keyword evidence="5" id="KW-0136">Cellulose degradation</keyword>
<keyword evidence="6" id="KW-0119">Carbohydrate metabolism</keyword>
<dbReference type="InterPro" id="IPR008928">
    <property type="entry name" value="6-hairpin_glycosidase_sf"/>
</dbReference>
<dbReference type="Proteomes" id="UP000439903">
    <property type="component" value="Unassembled WGS sequence"/>
</dbReference>
<feature type="compositionally biased region" description="Basic and acidic residues" evidence="9">
    <location>
        <begin position="819"/>
        <end position="843"/>
    </location>
</feature>
<evidence type="ECO:0000256" key="7">
    <source>
        <dbReference type="ARBA" id="ARBA00023295"/>
    </source>
</evidence>
<keyword evidence="7 12" id="KW-0326">Glycosidase</keyword>